<keyword evidence="3" id="KW-1185">Reference proteome</keyword>
<organism evidence="2 3">
    <name type="scientific">Sphaerotilus uruguayifluvii</name>
    <dbReference type="NCBI Taxonomy" id="2735897"/>
    <lineage>
        <taxon>Bacteria</taxon>
        <taxon>Pseudomonadati</taxon>
        <taxon>Pseudomonadota</taxon>
        <taxon>Betaproteobacteria</taxon>
        <taxon>Burkholderiales</taxon>
        <taxon>Sphaerotilaceae</taxon>
        <taxon>Sphaerotilus</taxon>
    </lineage>
</organism>
<evidence type="ECO:0000259" key="1">
    <source>
        <dbReference type="Pfam" id="PF03756"/>
    </source>
</evidence>
<proteinExistence type="predicted"/>
<name>A0ABX2G8L6_9BURK</name>
<dbReference type="Proteomes" id="UP001516061">
    <property type="component" value="Unassembled WGS sequence"/>
</dbReference>
<dbReference type="EMBL" id="JABSNM010000028">
    <property type="protein sequence ID" value="NRT58375.1"/>
    <property type="molecule type" value="Genomic_DNA"/>
</dbReference>
<sequence length="272" mass="30320">MKTIFVVGNKFRDFARNEGVVTIGELAEMVRTSNFERLAPGSRLVAGQGVREADLQTIHDQARHALKAQGIDVQPILRRGVRASRLQTHKHRIENAIISHPAQVTEDCFEAALLLDERSELMADHQTGQHIQGMILIEAARQMFLAVTEEYFIGQAVHDRYYFVIHGANVKYTGFVFPLAATLRYEVVSKETGNPARMRFETLVSVLQGGACVTQVEFTFTAFHASKIEAKEQQQALALLQFERQPQESEAPQPVEAVSSATPHAVLQLVTV</sequence>
<evidence type="ECO:0000313" key="2">
    <source>
        <dbReference type="EMBL" id="NRT58375.1"/>
    </source>
</evidence>
<gene>
    <name evidence="2" type="ORF">HNQ01_004143</name>
</gene>
<reference evidence="2 3" key="1">
    <citation type="submission" date="2020-05" db="EMBL/GenBank/DDBJ databases">
        <title>Genomic Encyclopedia of Type Strains, Phase IV (KMG-V): Genome sequencing to study the core and pangenomes of soil and plant-associated prokaryotes.</title>
        <authorList>
            <person name="Whitman W."/>
        </authorList>
    </citation>
    <scope>NUCLEOTIDE SEQUENCE [LARGE SCALE GENOMIC DNA]</scope>
    <source>
        <strain evidence="2 3">C29</strain>
    </source>
</reference>
<comment type="caution">
    <text evidence="2">The sequence shown here is derived from an EMBL/GenBank/DDBJ whole genome shotgun (WGS) entry which is preliminary data.</text>
</comment>
<feature type="domain" description="A-factor biosynthesis hotdog" evidence="1">
    <location>
        <begin position="89"/>
        <end position="221"/>
    </location>
</feature>
<accession>A0ABX2G8L6</accession>
<dbReference type="InterPro" id="IPR005509">
    <property type="entry name" value="AfsA_hotdog_dom"/>
</dbReference>
<dbReference type="Pfam" id="PF03756">
    <property type="entry name" value="AfsA"/>
    <property type="match status" value="1"/>
</dbReference>
<dbReference type="RefSeq" id="WP_173807396.1">
    <property type="nucleotide sequence ID" value="NZ_JABSNM010000028.1"/>
</dbReference>
<evidence type="ECO:0000313" key="3">
    <source>
        <dbReference type="Proteomes" id="UP001516061"/>
    </source>
</evidence>
<protein>
    <recommendedName>
        <fullName evidence="1">A-factor biosynthesis hotdog domain-containing protein</fullName>
    </recommendedName>
</protein>